<evidence type="ECO:0000256" key="1">
    <source>
        <dbReference type="ARBA" id="ARBA00004150"/>
    </source>
</evidence>
<dbReference type="GO" id="GO:0051301">
    <property type="term" value="P:cell division"/>
    <property type="evidence" value="ECO:0007669"/>
    <property type="project" value="UniProtKB-KW"/>
</dbReference>
<dbReference type="GO" id="GO:0030674">
    <property type="term" value="F:protein-macromolecule adaptor activity"/>
    <property type="evidence" value="ECO:0007669"/>
    <property type="project" value="TreeGrafter"/>
</dbReference>
<dbReference type="InterPro" id="IPR040455">
    <property type="entry name" value="Atg6_BARA"/>
</dbReference>
<dbReference type="GO" id="GO:0034271">
    <property type="term" value="C:phosphatidylinositol 3-kinase complex, class III, type I"/>
    <property type="evidence" value="ECO:0007669"/>
    <property type="project" value="TreeGrafter"/>
</dbReference>
<organism evidence="23 24">
    <name type="scientific">Paramuricea clavata</name>
    <name type="common">Red gorgonian</name>
    <name type="synonym">Violescent sea-whip</name>
    <dbReference type="NCBI Taxonomy" id="317549"/>
    <lineage>
        <taxon>Eukaryota</taxon>
        <taxon>Metazoa</taxon>
        <taxon>Cnidaria</taxon>
        <taxon>Anthozoa</taxon>
        <taxon>Octocorallia</taxon>
        <taxon>Malacalcyonacea</taxon>
        <taxon>Plexauridae</taxon>
        <taxon>Paramuricea</taxon>
    </lineage>
</organism>
<evidence type="ECO:0000259" key="22">
    <source>
        <dbReference type="Pfam" id="PF17675"/>
    </source>
</evidence>
<evidence type="ECO:0000256" key="11">
    <source>
        <dbReference type="ARBA" id="ARBA00022824"/>
    </source>
</evidence>
<dbReference type="Pfam" id="PF04111">
    <property type="entry name" value="APG6"/>
    <property type="match status" value="1"/>
</dbReference>
<keyword evidence="15" id="KW-0472">Membrane</keyword>
<keyword evidence="17" id="KW-0968">Cytoplasmic vesicle</keyword>
<name>A0A7D9J894_PARCT</name>
<dbReference type="GO" id="GO:0000407">
    <property type="term" value="C:phagophore assembly site"/>
    <property type="evidence" value="ECO:0007669"/>
    <property type="project" value="TreeGrafter"/>
</dbReference>
<keyword evidence="10" id="KW-0967">Endosome</keyword>
<evidence type="ECO:0000256" key="10">
    <source>
        <dbReference type="ARBA" id="ARBA00022753"/>
    </source>
</evidence>
<comment type="caution">
    <text evidence="23">The sequence shown here is derived from an EMBL/GenBank/DDBJ whole genome shotgun (WGS) entry which is preliminary data.</text>
</comment>
<dbReference type="Gene3D" id="1.10.418.40">
    <property type="entry name" value="Autophagy protein 6/Beclin 1"/>
    <property type="match status" value="1"/>
</dbReference>
<comment type="similarity">
    <text evidence="6">Belongs to the beclin family.</text>
</comment>
<evidence type="ECO:0000256" key="5">
    <source>
        <dbReference type="ARBA" id="ARBA00004481"/>
    </source>
</evidence>
<dbReference type="GO" id="GO:0000423">
    <property type="term" value="P:mitophagy"/>
    <property type="evidence" value="ECO:0007669"/>
    <property type="project" value="TreeGrafter"/>
</dbReference>
<evidence type="ECO:0000256" key="8">
    <source>
        <dbReference type="ARBA" id="ARBA00022490"/>
    </source>
</evidence>
<dbReference type="GO" id="GO:0031966">
    <property type="term" value="C:mitochondrial membrane"/>
    <property type="evidence" value="ECO:0007669"/>
    <property type="project" value="UniProtKB-SubCell"/>
</dbReference>
<keyword evidence="9" id="KW-0132">Cell division</keyword>
<evidence type="ECO:0000256" key="15">
    <source>
        <dbReference type="ARBA" id="ARBA00023136"/>
    </source>
</evidence>
<dbReference type="InterPro" id="IPR041691">
    <property type="entry name" value="Atg6/beclin_CC"/>
</dbReference>
<evidence type="ECO:0000256" key="4">
    <source>
        <dbReference type="ARBA" id="ARBA00004419"/>
    </source>
</evidence>
<evidence type="ECO:0000259" key="20">
    <source>
        <dbReference type="Pfam" id="PF04111"/>
    </source>
</evidence>
<keyword evidence="24" id="KW-1185">Reference proteome</keyword>
<evidence type="ECO:0000256" key="17">
    <source>
        <dbReference type="ARBA" id="ARBA00023329"/>
    </source>
</evidence>
<dbReference type="GO" id="GO:0045324">
    <property type="term" value="P:late endosome to vacuole transport"/>
    <property type="evidence" value="ECO:0007669"/>
    <property type="project" value="TreeGrafter"/>
</dbReference>
<evidence type="ECO:0000256" key="16">
    <source>
        <dbReference type="ARBA" id="ARBA00023306"/>
    </source>
</evidence>
<keyword evidence="14" id="KW-0496">Mitochondrion</keyword>
<evidence type="ECO:0000256" key="13">
    <source>
        <dbReference type="ARBA" id="ARBA00023054"/>
    </source>
</evidence>
<dbReference type="InterPro" id="IPR038274">
    <property type="entry name" value="Atg6/Beclin_C_sf"/>
</dbReference>
<feature type="domain" description="Atg6/beclin coiled-coil" evidence="22">
    <location>
        <begin position="127"/>
        <end position="254"/>
    </location>
</feature>
<keyword evidence="16" id="KW-0131">Cell cycle</keyword>
<dbReference type="GO" id="GO:0043548">
    <property type="term" value="F:phosphatidylinositol 3-kinase binding"/>
    <property type="evidence" value="ECO:0007669"/>
    <property type="project" value="TreeGrafter"/>
</dbReference>
<keyword evidence="12" id="KW-0333">Golgi apparatus</keyword>
<dbReference type="GO" id="GO:0034272">
    <property type="term" value="C:phosphatidylinositol 3-kinase complex, class III, type II"/>
    <property type="evidence" value="ECO:0007669"/>
    <property type="project" value="TreeGrafter"/>
</dbReference>
<feature type="domain" description="Atg6 BARA" evidence="20">
    <location>
        <begin position="257"/>
        <end position="373"/>
    </location>
</feature>
<evidence type="ECO:0000256" key="19">
    <source>
        <dbReference type="SAM" id="MobiDB-lite"/>
    </source>
</evidence>
<keyword evidence="13 18" id="KW-0175">Coiled coil</keyword>
<dbReference type="Pfam" id="PF15285">
    <property type="entry name" value="BH3"/>
    <property type="match status" value="1"/>
</dbReference>
<feature type="compositionally biased region" description="Basic and acidic residues" evidence="19">
    <location>
        <begin position="55"/>
        <end position="67"/>
    </location>
</feature>
<evidence type="ECO:0000313" key="24">
    <source>
        <dbReference type="Proteomes" id="UP001152795"/>
    </source>
</evidence>
<evidence type="ECO:0000256" key="9">
    <source>
        <dbReference type="ARBA" id="ARBA00022618"/>
    </source>
</evidence>
<evidence type="ECO:0000256" key="7">
    <source>
        <dbReference type="ARBA" id="ARBA00018490"/>
    </source>
</evidence>
<dbReference type="PANTHER" id="PTHR12768">
    <property type="entry name" value="BECLIN 1"/>
    <property type="match status" value="1"/>
</dbReference>
<dbReference type="GO" id="GO:0005789">
    <property type="term" value="C:endoplasmic reticulum membrane"/>
    <property type="evidence" value="ECO:0007669"/>
    <property type="project" value="UniProtKB-SubCell"/>
</dbReference>
<dbReference type="Gene3D" id="6.10.250.3110">
    <property type="match status" value="1"/>
</dbReference>
<dbReference type="GO" id="GO:0010008">
    <property type="term" value="C:endosome membrane"/>
    <property type="evidence" value="ECO:0007669"/>
    <property type="project" value="UniProtKB-SubCell"/>
</dbReference>
<dbReference type="GO" id="GO:0000045">
    <property type="term" value="P:autophagosome assembly"/>
    <property type="evidence" value="ECO:0007669"/>
    <property type="project" value="TreeGrafter"/>
</dbReference>
<gene>
    <name evidence="23" type="ORF">PACLA_8A024101</name>
</gene>
<feature type="domain" description="Beclin-1 BH3" evidence="21">
    <location>
        <begin position="101"/>
        <end position="121"/>
    </location>
</feature>
<dbReference type="GO" id="GO:0005776">
    <property type="term" value="C:autophagosome"/>
    <property type="evidence" value="ECO:0007669"/>
    <property type="project" value="UniProtKB-SubCell"/>
</dbReference>
<evidence type="ECO:0000259" key="21">
    <source>
        <dbReference type="Pfam" id="PF15285"/>
    </source>
</evidence>
<feature type="coiled-coil region" evidence="18">
    <location>
        <begin position="137"/>
        <end position="246"/>
    </location>
</feature>
<dbReference type="Proteomes" id="UP001152795">
    <property type="component" value="Unassembled WGS sequence"/>
</dbReference>
<dbReference type="PANTHER" id="PTHR12768:SF4">
    <property type="entry name" value="BECLIN-1"/>
    <property type="match status" value="1"/>
</dbReference>
<keyword evidence="8" id="KW-0963">Cytoplasm</keyword>
<dbReference type="InterPro" id="IPR029318">
    <property type="entry name" value="BH3_dom"/>
</dbReference>
<keyword evidence="11" id="KW-0256">Endoplasmic reticulum</keyword>
<feature type="region of interest" description="Disordered" evidence="19">
    <location>
        <begin position="48"/>
        <end position="68"/>
    </location>
</feature>
<protein>
    <recommendedName>
        <fullName evidence="7">Beclin-1</fullName>
    </recommendedName>
</protein>
<accession>A0A7D9J894</accession>
<evidence type="ECO:0000256" key="12">
    <source>
        <dbReference type="ARBA" id="ARBA00023034"/>
    </source>
</evidence>
<dbReference type="GO" id="GO:0005794">
    <property type="term" value="C:Golgi apparatus"/>
    <property type="evidence" value="ECO:0007669"/>
    <property type="project" value="UniProtKB-SubCell"/>
</dbReference>
<dbReference type="Pfam" id="PF17675">
    <property type="entry name" value="APG6_N"/>
    <property type="match status" value="1"/>
</dbReference>
<dbReference type="EMBL" id="CACRXK020012746">
    <property type="protein sequence ID" value="CAB4023908.1"/>
    <property type="molecule type" value="Genomic_DNA"/>
</dbReference>
<proteinExistence type="inferred from homology"/>
<evidence type="ECO:0000256" key="3">
    <source>
        <dbReference type="ARBA" id="ARBA00004406"/>
    </source>
</evidence>
<evidence type="ECO:0000256" key="14">
    <source>
        <dbReference type="ARBA" id="ARBA00023128"/>
    </source>
</evidence>
<dbReference type="GO" id="GO:0006995">
    <property type="term" value="P:cellular response to nitrogen starvation"/>
    <property type="evidence" value="ECO:0007669"/>
    <property type="project" value="TreeGrafter"/>
</dbReference>
<evidence type="ECO:0000256" key="2">
    <source>
        <dbReference type="ARBA" id="ARBA00004318"/>
    </source>
</evidence>
<evidence type="ECO:0000256" key="18">
    <source>
        <dbReference type="SAM" id="Coils"/>
    </source>
</evidence>
<comment type="subcellular location">
    <subcellularLocation>
        <location evidence="4">Cytoplasmic vesicle</location>
        <location evidence="4">Autophagosome</location>
    </subcellularLocation>
    <subcellularLocation>
        <location evidence="3">Endoplasmic reticulum membrane</location>
        <topology evidence="3">Peripheral membrane protein</topology>
    </subcellularLocation>
    <subcellularLocation>
        <location evidence="5">Endosome membrane</location>
        <topology evidence="5">Peripheral membrane protein</topology>
    </subcellularLocation>
    <subcellularLocation>
        <location evidence="1">Golgi apparatus</location>
        <location evidence="1">trans-Golgi network membrane</location>
        <topology evidence="1">Peripheral membrane protein</topology>
    </subcellularLocation>
    <subcellularLocation>
        <location evidence="2">Mitochondrion membrane</location>
        <topology evidence="2">Peripheral membrane protein</topology>
    </subcellularLocation>
</comment>
<sequence>MISGSRGTTRVSFVCQKCSQPLRLDQSSFSSIDDETLSELTLPLPSLPVVPNEKSTAKEKDSDHEANIPEVNDDVVKRTIASKRSVDGNGFTLIDAQNVRSDNLSHRLKVTSQLFDIMSAQSDIDHPLCEECTDTLLDQLDHQLKVTTDELNDYSKEFVDKIDGSKEEDTELLTKELEDLKLEESQLMQELEKVEVERCKVEQSIAKQQQEAERLDKEEEKYWIQYNEYQKQLLEFEEEQQSVDNQLHYAQMQLDKLKKTNVFNSTFNIWYKGHFGTINNFRLGRLPSVPVDWSEINAAWGQTVLLLHALARKMNLKFKRYRLVPFGNHSYLESLEDKSKELPLYASGGFRFFWDTKFDHAMVAFLDCLQEVSS</sequence>
<evidence type="ECO:0000313" key="23">
    <source>
        <dbReference type="EMBL" id="CAB4023908.1"/>
    </source>
</evidence>
<dbReference type="OrthoDB" id="5980172at2759"/>
<dbReference type="AlphaFoldDB" id="A0A7D9J894"/>
<evidence type="ECO:0000256" key="6">
    <source>
        <dbReference type="ARBA" id="ARBA00005965"/>
    </source>
</evidence>
<dbReference type="InterPro" id="IPR007243">
    <property type="entry name" value="Atg6/Beclin"/>
</dbReference>
<reference evidence="23" key="1">
    <citation type="submission" date="2020-04" db="EMBL/GenBank/DDBJ databases">
        <authorList>
            <person name="Alioto T."/>
            <person name="Alioto T."/>
            <person name="Gomez Garrido J."/>
        </authorList>
    </citation>
    <scope>NUCLEOTIDE SEQUENCE</scope>
    <source>
        <strain evidence="23">A484AB</strain>
    </source>
</reference>